<evidence type="ECO:0000313" key="4">
    <source>
        <dbReference type="EMBL" id="KAG0653060.1"/>
    </source>
</evidence>
<dbReference type="GO" id="GO:0016747">
    <property type="term" value="F:acyltransferase activity, transferring groups other than amino-acyl groups"/>
    <property type="evidence" value="ECO:0007669"/>
    <property type="project" value="InterPro"/>
</dbReference>
<proteinExistence type="predicted"/>
<keyword evidence="1" id="KW-0808">Transferase</keyword>
<dbReference type="OrthoDB" id="2744543at2759"/>
<keyword evidence="2" id="KW-0012">Acyltransferase</keyword>
<accession>A0A9P6VRT4</accession>
<evidence type="ECO:0000259" key="3">
    <source>
        <dbReference type="PROSITE" id="PS51186"/>
    </source>
</evidence>
<organism evidence="4 5">
    <name type="scientific">Hyphodiscus hymeniophilus</name>
    <dbReference type="NCBI Taxonomy" id="353542"/>
    <lineage>
        <taxon>Eukaryota</taxon>
        <taxon>Fungi</taxon>
        <taxon>Dikarya</taxon>
        <taxon>Ascomycota</taxon>
        <taxon>Pezizomycotina</taxon>
        <taxon>Leotiomycetes</taxon>
        <taxon>Helotiales</taxon>
        <taxon>Hyphodiscaceae</taxon>
        <taxon>Hyphodiscus</taxon>
    </lineage>
</organism>
<dbReference type="EMBL" id="VNKQ01000002">
    <property type="protein sequence ID" value="KAG0653060.1"/>
    <property type="molecule type" value="Genomic_DNA"/>
</dbReference>
<evidence type="ECO:0000256" key="2">
    <source>
        <dbReference type="ARBA" id="ARBA00023315"/>
    </source>
</evidence>
<protein>
    <submittedName>
        <fullName evidence="4">GCN5-related N-acetyltransferase</fullName>
    </submittedName>
</protein>
<gene>
    <name evidence="4" type="ORF">D0Z07_0378</name>
</gene>
<evidence type="ECO:0000313" key="5">
    <source>
        <dbReference type="Proteomes" id="UP000785200"/>
    </source>
</evidence>
<dbReference type="AlphaFoldDB" id="A0A9P6VRT4"/>
<dbReference type="Proteomes" id="UP000785200">
    <property type="component" value="Unassembled WGS sequence"/>
</dbReference>
<comment type="caution">
    <text evidence="4">The sequence shown here is derived from an EMBL/GenBank/DDBJ whole genome shotgun (WGS) entry which is preliminary data.</text>
</comment>
<dbReference type="Gene3D" id="3.40.630.30">
    <property type="match status" value="1"/>
</dbReference>
<dbReference type="Pfam" id="PF13508">
    <property type="entry name" value="Acetyltransf_7"/>
    <property type="match status" value="1"/>
</dbReference>
<reference evidence="4" key="1">
    <citation type="submission" date="2019-07" db="EMBL/GenBank/DDBJ databases">
        <title>Hyphodiscus hymeniophilus genome sequencing and assembly.</title>
        <authorList>
            <person name="Kramer G."/>
            <person name="Nodwell J."/>
        </authorList>
    </citation>
    <scope>NUCLEOTIDE SEQUENCE</scope>
    <source>
        <strain evidence="4">ATCC 34498</strain>
    </source>
</reference>
<sequence>MAAAAVQQSENPQPTRDFSIRRARFADIPFLGPVERSAAELFRSANLDFLVDGSTVDPKLLAAMIDAQHLWVACDYMDYPIGFSGGENVEGSFHLVEISVAQDFQGKGVGRALMERMETDVRREGFKAMSLTTYRSLAWNGPWYSRLGFVEVNPVEMGRTYLGILENERQHGFDMSARCVMRKIL</sequence>
<dbReference type="PANTHER" id="PTHR43800:SF1">
    <property type="entry name" value="PEPTIDYL-LYSINE N-ACETYLTRANSFERASE YJAB"/>
    <property type="match status" value="1"/>
</dbReference>
<dbReference type="CDD" id="cd04301">
    <property type="entry name" value="NAT_SF"/>
    <property type="match status" value="1"/>
</dbReference>
<evidence type="ECO:0000256" key="1">
    <source>
        <dbReference type="ARBA" id="ARBA00022679"/>
    </source>
</evidence>
<name>A0A9P6VRT4_9HELO</name>
<dbReference type="PROSITE" id="PS51186">
    <property type="entry name" value="GNAT"/>
    <property type="match status" value="1"/>
</dbReference>
<dbReference type="SUPFAM" id="SSF55729">
    <property type="entry name" value="Acyl-CoA N-acyltransferases (Nat)"/>
    <property type="match status" value="1"/>
</dbReference>
<dbReference type="InterPro" id="IPR000182">
    <property type="entry name" value="GNAT_dom"/>
</dbReference>
<keyword evidence="5" id="KW-1185">Reference proteome</keyword>
<dbReference type="PANTHER" id="PTHR43800">
    <property type="entry name" value="PEPTIDYL-LYSINE N-ACETYLTRANSFERASE YJAB"/>
    <property type="match status" value="1"/>
</dbReference>
<dbReference type="InterPro" id="IPR016181">
    <property type="entry name" value="Acyl_CoA_acyltransferase"/>
</dbReference>
<feature type="domain" description="N-acetyltransferase" evidence="3">
    <location>
        <begin position="18"/>
        <end position="168"/>
    </location>
</feature>